<dbReference type="PANTHER" id="PTHR43776">
    <property type="entry name" value="TRANSPORT ATP-BINDING PROTEIN"/>
    <property type="match status" value="1"/>
</dbReference>
<comment type="similarity">
    <text evidence="1">Belongs to the ABC transporter superfamily.</text>
</comment>
<evidence type="ECO:0000256" key="2">
    <source>
        <dbReference type="ARBA" id="ARBA00022448"/>
    </source>
</evidence>
<keyword evidence="4" id="KW-0067">ATP-binding</keyword>
<organism evidence="6 7">
    <name type="scientific">Clostridium kluyveri</name>
    <dbReference type="NCBI Taxonomy" id="1534"/>
    <lineage>
        <taxon>Bacteria</taxon>
        <taxon>Bacillati</taxon>
        <taxon>Bacillota</taxon>
        <taxon>Clostridia</taxon>
        <taxon>Eubacteriales</taxon>
        <taxon>Clostridiaceae</taxon>
        <taxon>Clostridium</taxon>
    </lineage>
</organism>
<reference evidence="6 7" key="1">
    <citation type="submission" date="2016-12" db="EMBL/GenBank/DDBJ databases">
        <title>Complete genome sequence of Clostridium kluyveri JZZ isolated from the pit mud of a Chinese flavor liquor-making factory.</title>
        <authorList>
            <person name="Wang Y."/>
        </authorList>
    </citation>
    <scope>NUCLEOTIDE SEQUENCE [LARGE SCALE GENOMIC DNA]</scope>
    <source>
        <strain evidence="6 7">JZZ</strain>
    </source>
</reference>
<proteinExistence type="inferred from homology"/>
<dbReference type="AlphaFoldDB" id="A0A1L5F9C2"/>
<dbReference type="RefSeq" id="WP_073539224.1">
    <property type="nucleotide sequence ID" value="NZ_CP018335.1"/>
</dbReference>
<feature type="domain" description="ABC transporter" evidence="5">
    <location>
        <begin position="24"/>
        <end position="263"/>
    </location>
</feature>
<evidence type="ECO:0000313" key="7">
    <source>
        <dbReference type="Proteomes" id="UP000184604"/>
    </source>
</evidence>
<evidence type="ECO:0000256" key="3">
    <source>
        <dbReference type="ARBA" id="ARBA00022741"/>
    </source>
</evidence>
<dbReference type="InterPro" id="IPR027417">
    <property type="entry name" value="P-loop_NTPase"/>
</dbReference>
<dbReference type="InterPro" id="IPR017871">
    <property type="entry name" value="ABC_transporter-like_CS"/>
</dbReference>
<keyword evidence="2" id="KW-0813">Transport</keyword>
<dbReference type="GO" id="GO:0015833">
    <property type="term" value="P:peptide transport"/>
    <property type="evidence" value="ECO:0007669"/>
    <property type="project" value="InterPro"/>
</dbReference>
<keyword evidence="3" id="KW-0547">Nucleotide-binding</keyword>
<dbReference type="CDD" id="cd03257">
    <property type="entry name" value="ABC_NikE_OppD_transporters"/>
    <property type="match status" value="1"/>
</dbReference>
<dbReference type="InterPro" id="IPR050319">
    <property type="entry name" value="ABC_transp_ATP-bind"/>
</dbReference>
<dbReference type="GO" id="GO:0055085">
    <property type="term" value="P:transmembrane transport"/>
    <property type="evidence" value="ECO:0007669"/>
    <property type="project" value="UniProtKB-ARBA"/>
</dbReference>
<dbReference type="Gene3D" id="3.40.50.300">
    <property type="entry name" value="P-loop containing nucleotide triphosphate hydrolases"/>
    <property type="match status" value="1"/>
</dbReference>
<dbReference type="PROSITE" id="PS00211">
    <property type="entry name" value="ABC_TRANSPORTER_1"/>
    <property type="match status" value="1"/>
</dbReference>
<evidence type="ECO:0000313" key="6">
    <source>
        <dbReference type="EMBL" id="APM39605.1"/>
    </source>
</evidence>
<dbReference type="GO" id="GO:0005524">
    <property type="term" value="F:ATP binding"/>
    <property type="evidence" value="ECO:0007669"/>
    <property type="project" value="UniProtKB-KW"/>
</dbReference>
<dbReference type="InterPro" id="IPR003439">
    <property type="entry name" value="ABC_transporter-like_ATP-bd"/>
</dbReference>
<gene>
    <name evidence="6" type="ORF">BS101_13085</name>
</gene>
<dbReference type="NCBIfam" id="TIGR01727">
    <property type="entry name" value="oligo_HPY"/>
    <property type="match status" value="1"/>
</dbReference>
<dbReference type="PANTHER" id="PTHR43776:SF8">
    <property type="entry name" value="ABC TRANSPORTER, ATP-BINDING PROTEIN"/>
    <property type="match status" value="1"/>
</dbReference>
<dbReference type="OrthoDB" id="9806285at2"/>
<dbReference type="Pfam" id="PF00005">
    <property type="entry name" value="ABC_tran"/>
    <property type="match status" value="1"/>
</dbReference>
<accession>A0A1L5F9C2</accession>
<dbReference type="SMART" id="SM00382">
    <property type="entry name" value="AAA"/>
    <property type="match status" value="1"/>
</dbReference>
<dbReference type="SUPFAM" id="SSF52540">
    <property type="entry name" value="P-loop containing nucleoside triphosphate hydrolases"/>
    <property type="match status" value="1"/>
</dbReference>
<evidence type="ECO:0000256" key="1">
    <source>
        <dbReference type="ARBA" id="ARBA00005417"/>
    </source>
</evidence>
<dbReference type="Proteomes" id="UP000184604">
    <property type="component" value="Chromosome"/>
</dbReference>
<dbReference type="PROSITE" id="PS50893">
    <property type="entry name" value="ABC_TRANSPORTER_2"/>
    <property type="match status" value="1"/>
</dbReference>
<dbReference type="InterPro" id="IPR013563">
    <property type="entry name" value="Oligopep_ABC_C"/>
</dbReference>
<dbReference type="InterPro" id="IPR003593">
    <property type="entry name" value="AAA+_ATPase"/>
</dbReference>
<dbReference type="Pfam" id="PF08352">
    <property type="entry name" value="oligo_HPY"/>
    <property type="match status" value="1"/>
</dbReference>
<dbReference type="FunFam" id="3.40.50.300:FF:000016">
    <property type="entry name" value="Oligopeptide ABC transporter ATP-binding component"/>
    <property type="match status" value="1"/>
</dbReference>
<sequence length="337" mass="38170">MIKEAEKRVKFLLSVEKLKTYYPIKRGVLSKTVGYIKAVDGVNFKIYPGETLGLVGESGCGKSSIGRTILRLEDPTEGSIFFNDEDIAAYSNKRMINIRTDLQIIFQDPYSSLNPKKRIYDILAEPLKVHKIIPEDKISDEIDKLLDWVELPKSFKNRYPNEFSGGQRQRVGIARALALRPKLIVCDEPVSALDVSTQAQVLNLLKDLQKKLKLTYLFIAHGLGAVKYISNRIAVMYLGKIVEIASTEEIFANPKHPYTKALLSAYPIPNPHMRDKKRIILEGDVPSPANPPNGCRFHTRCKFTKDICSRETPELKQVKGVEKEEHLSACFFQDSFN</sequence>
<protein>
    <submittedName>
        <fullName evidence="6">Peptide ABC transporter substrate-binding protein</fullName>
    </submittedName>
</protein>
<dbReference type="GO" id="GO:0016887">
    <property type="term" value="F:ATP hydrolysis activity"/>
    <property type="evidence" value="ECO:0007669"/>
    <property type="project" value="InterPro"/>
</dbReference>
<dbReference type="EMBL" id="CP018335">
    <property type="protein sequence ID" value="APM39605.1"/>
    <property type="molecule type" value="Genomic_DNA"/>
</dbReference>
<evidence type="ECO:0000256" key="4">
    <source>
        <dbReference type="ARBA" id="ARBA00022840"/>
    </source>
</evidence>
<evidence type="ECO:0000259" key="5">
    <source>
        <dbReference type="PROSITE" id="PS50893"/>
    </source>
</evidence>
<name>A0A1L5F9C2_CLOKL</name>